<evidence type="ECO:0000256" key="8">
    <source>
        <dbReference type="ARBA" id="ARBA00023315"/>
    </source>
</evidence>
<evidence type="ECO:0000256" key="2">
    <source>
        <dbReference type="ARBA" id="ARBA00022475"/>
    </source>
</evidence>
<gene>
    <name evidence="14" type="ORF">BWK62_15145</name>
</gene>
<dbReference type="EMBL" id="MTCY01000106">
    <property type="protein sequence ID" value="OWP74062.1"/>
    <property type="molecule type" value="Genomic_DNA"/>
</dbReference>
<evidence type="ECO:0000256" key="5">
    <source>
        <dbReference type="ARBA" id="ARBA00022729"/>
    </source>
</evidence>
<dbReference type="InterPro" id="IPR044021">
    <property type="entry name" value="CrtO"/>
</dbReference>
<comment type="similarity">
    <text evidence="10">Belongs to the acyltransferase CrtO family.</text>
</comment>
<evidence type="ECO:0000256" key="10">
    <source>
        <dbReference type="ARBA" id="ARBA00023603"/>
    </source>
</evidence>
<evidence type="ECO:0000313" key="14">
    <source>
        <dbReference type="EMBL" id="OWP74062.1"/>
    </source>
</evidence>
<accession>A0A246G716</accession>
<comment type="pathway">
    <text evidence="9">Carotenoid biosynthesis; staphyloxanthin biosynthesis; staphyloxanthin from farnesyl diphosphate: step 5/5.</text>
</comment>
<keyword evidence="8" id="KW-0012">Acyltransferase</keyword>
<protein>
    <recommendedName>
        <fullName evidence="11">Glycosyl-4,4'-diaponeurosporenoate acyltransferase</fullName>
    </recommendedName>
</protein>
<evidence type="ECO:0000313" key="15">
    <source>
        <dbReference type="Proteomes" id="UP000198034"/>
    </source>
</evidence>
<reference evidence="14 15" key="1">
    <citation type="journal article" date="2017" name="Infect. Genet. Evol.">
        <title>Comparative genome analysis of fish pathogen Flavobacterium columnare reveals extensive sequence diversity within the species.</title>
        <authorList>
            <person name="Kayansamruaj P."/>
            <person name="Dong H.T."/>
            <person name="Hirono I."/>
            <person name="Kondo H."/>
            <person name="Senapin S."/>
            <person name="Rodkhum C."/>
        </authorList>
    </citation>
    <scope>NUCLEOTIDE SEQUENCE [LARGE SCALE GENOMIC DNA]</scope>
    <source>
        <strain evidence="14 15">1214</strain>
    </source>
</reference>
<dbReference type="GO" id="GO:0016746">
    <property type="term" value="F:acyltransferase activity"/>
    <property type="evidence" value="ECO:0007669"/>
    <property type="project" value="UniProtKB-KW"/>
</dbReference>
<sequence>MILKYLSFGISLVFISFIVGMITTSILRNTNFYNNRLSNFNFIKSEKLNSIMGVNIVKWIVKNTFFKYLNPNLKINGKVNISDFKNIREQMTKAEIDHLFAFLFVMIFVIIKIYNEEYI</sequence>
<keyword evidence="4 13" id="KW-0812">Transmembrane</keyword>
<organism evidence="14 15">
    <name type="scientific">Flavobacterium columnare</name>
    <dbReference type="NCBI Taxonomy" id="996"/>
    <lineage>
        <taxon>Bacteria</taxon>
        <taxon>Pseudomonadati</taxon>
        <taxon>Bacteroidota</taxon>
        <taxon>Flavobacteriia</taxon>
        <taxon>Flavobacteriales</taxon>
        <taxon>Flavobacteriaceae</taxon>
        <taxon>Flavobacterium</taxon>
    </lineage>
</organism>
<evidence type="ECO:0000256" key="3">
    <source>
        <dbReference type="ARBA" id="ARBA00022679"/>
    </source>
</evidence>
<comment type="function">
    <text evidence="12">Catalyzes the acylation of glycosyl-4,4'-diaponeurosporenoate, i.e. the esterification of glucose at the C6'' position with the carboxyl group of the C(15) fatty acid 12-methyltetradecanoic acid, to yield staphyloxanthin. This is the last step in the biosynthesis of this orange pigment, present in most staphylococci strains.</text>
</comment>
<evidence type="ECO:0000256" key="7">
    <source>
        <dbReference type="ARBA" id="ARBA00023136"/>
    </source>
</evidence>
<evidence type="ECO:0000256" key="11">
    <source>
        <dbReference type="ARBA" id="ARBA00023667"/>
    </source>
</evidence>
<keyword evidence="7 13" id="KW-0472">Membrane</keyword>
<name>A0A246G716_9FLAO</name>
<feature type="non-terminal residue" evidence="14">
    <location>
        <position position="119"/>
    </location>
</feature>
<evidence type="ECO:0000256" key="12">
    <source>
        <dbReference type="ARBA" id="ARBA00025324"/>
    </source>
</evidence>
<keyword evidence="5" id="KW-0732">Signal</keyword>
<dbReference type="GO" id="GO:0005886">
    <property type="term" value="C:plasma membrane"/>
    <property type="evidence" value="ECO:0007669"/>
    <property type="project" value="UniProtKB-SubCell"/>
</dbReference>
<evidence type="ECO:0000256" key="13">
    <source>
        <dbReference type="SAM" id="Phobius"/>
    </source>
</evidence>
<dbReference type="Proteomes" id="UP000198034">
    <property type="component" value="Unassembled WGS sequence"/>
</dbReference>
<evidence type="ECO:0000256" key="9">
    <source>
        <dbReference type="ARBA" id="ARBA00023588"/>
    </source>
</evidence>
<keyword evidence="6 13" id="KW-1133">Transmembrane helix</keyword>
<feature type="transmembrane region" description="Helical" evidence="13">
    <location>
        <begin position="96"/>
        <end position="114"/>
    </location>
</feature>
<dbReference type="UniPathway" id="UPA00029">
    <property type="reaction ID" value="UER00560"/>
</dbReference>
<comment type="caution">
    <text evidence="14">The sequence shown here is derived from an EMBL/GenBank/DDBJ whole genome shotgun (WGS) entry which is preliminary data.</text>
</comment>
<dbReference type="Pfam" id="PF18927">
    <property type="entry name" value="CrtO"/>
    <property type="match status" value="1"/>
</dbReference>
<dbReference type="AlphaFoldDB" id="A0A246G716"/>
<comment type="subcellular location">
    <subcellularLocation>
        <location evidence="1">Cell membrane</location>
        <topology evidence="1">Single-pass membrane protein</topology>
    </subcellularLocation>
</comment>
<evidence type="ECO:0000256" key="4">
    <source>
        <dbReference type="ARBA" id="ARBA00022692"/>
    </source>
</evidence>
<keyword evidence="3" id="KW-0808">Transferase</keyword>
<keyword evidence="2" id="KW-1003">Cell membrane</keyword>
<feature type="transmembrane region" description="Helical" evidence="13">
    <location>
        <begin position="6"/>
        <end position="27"/>
    </location>
</feature>
<proteinExistence type="inferred from homology"/>
<evidence type="ECO:0000256" key="1">
    <source>
        <dbReference type="ARBA" id="ARBA00004162"/>
    </source>
</evidence>
<evidence type="ECO:0000256" key="6">
    <source>
        <dbReference type="ARBA" id="ARBA00022989"/>
    </source>
</evidence>